<reference evidence="4" key="1">
    <citation type="journal article" date="2019" name="Int. J. Syst. Evol. Microbiol.">
        <title>The Global Catalogue of Microorganisms (GCM) 10K type strain sequencing project: providing services to taxonomists for standard genome sequencing and annotation.</title>
        <authorList>
            <consortium name="The Broad Institute Genomics Platform"/>
            <consortium name="The Broad Institute Genome Sequencing Center for Infectious Disease"/>
            <person name="Wu L."/>
            <person name="Ma J."/>
        </authorList>
    </citation>
    <scope>NUCLEOTIDE SEQUENCE [LARGE SCALE GENOMIC DNA]</scope>
    <source>
        <strain evidence="4">JCM 10671</strain>
    </source>
</reference>
<dbReference type="RefSeq" id="WP_344601635.1">
    <property type="nucleotide sequence ID" value="NZ_BAAAHE010000007.1"/>
</dbReference>
<dbReference type="PROSITE" id="PS51318">
    <property type="entry name" value="TAT"/>
    <property type="match status" value="1"/>
</dbReference>
<keyword evidence="1" id="KW-0472">Membrane</keyword>
<gene>
    <name evidence="3" type="ORF">GCM10009547_06950</name>
</gene>
<evidence type="ECO:0000256" key="2">
    <source>
        <dbReference type="SAM" id="SignalP"/>
    </source>
</evidence>
<comment type="caution">
    <text evidence="3">The sequence shown here is derived from an EMBL/GenBank/DDBJ whole genome shotgun (WGS) entry which is preliminary data.</text>
</comment>
<keyword evidence="1" id="KW-1133">Transmembrane helix</keyword>
<accession>A0ABN1GAS2</accession>
<keyword evidence="2" id="KW-0732">Signal</keyword>
<organism evidence="3 4">
    <name type="scientific">Sporichthya brevicatena</name>
    <dbReference type="NCBI Taxonomy" id="171442"/>
    <lineage>
        <taxon>Bacteria</taxon>
        <taxon>Bacillati</taxon>
        <taxon>Actinomycetota</taxon>
        <taxon>Actinomycetes</taxon>
        <taxon>Sporichthyales</taxon>
        <taxon>Sporichthyaceae</taxon>
        <taxon>Sporichthya</taxon>
    </lineage>
</organism>
<evidence type="ECO:0000256" key="1">
    <source>
        <dbReference type="SAM" id="Phobius"/>
    </source>
</evidence>
<dbReference type="EMBL" id="BAAAHE010000007">
    <property type="protein sequence ID" value="GAA0607636.1"/>
    <property type="molecule type" value="Genomic_DNA"/>
</dbReference>
<sequence>MSNRSVRRRRALCATGAFAILAGAPLVWSGHATAAGTFDATAAAYGFDYLMENASIAAGVSPQFAGPVAQAALTSLPSGTSFASLPYPGEVAAGVPGLIPSIVQGLPQTPAYPFMVTSGLGQGKQEINQPGISMRAQTEETDASSHAVFGTEGSGSVSDAVVRVSGERVSADAVARHAALSIGDQGEIGQVISKASVLRGYDGKVTKTSSLSISGIRFPGLEFTVPANSPAPAPVPNTPPFPQIPLPFAGMTFHAPTFGFYDGQFTVQLPGAGPQQYAVDNAAVEKAFEAQGMRISYIKAVETPTGITGATFTLHWKAPAPPDNPLYTGPTDFTLVFGRANASISSEGSTAFSPVPGSTDGALGGSAAPGVDGAGTGGVLPGAVDGAGLLPGGLDGAGALAGTDAMSGGVPTANLVPAADRVQAATTTLSIDALSNLYWVLVAAGVIATFSIPTLRLLGARSR</sequence>
<feature type="chain" id="PRO_5045708280" evidence="2">
    <location>
        <begin position="35"/>
        <end position="463"/>
    </location>
</feature>
<protein>
    <submittedName>
        <fullName evidence="3">Uncharacterized protein</fullName>
    </submittedName>
</protein>
<name>A0ABN1GAS2_9ACTN</name>
<proteinExistence type="predicted"/>
<keyword evidence="1" id="KW-0812">Transmembrane</keyword>
<dbReference type="Proteomes" id="UP001500957">
    <property type="component" value="Unassembled WGS sequence"/>
</dbReference>
<keyword evidence="4" id="KW-1185">Reference proteome</keyword>
<feature type="signal peptide" evidence="2">
    <location>
        <begin position="1"/>
        <end position="34"/>
    </location>
</feature>
<evidence type="ECO:0000313" key="4">
    <source>
        <dbReference type="Proteomes" id="UP001500957"/>
    </source>
</evidence>
<dbReference type="InterPro" id="IPR006311">
    <property type="entry name" value="TAT_signal"/>
</dbReference>
<evidence type="ECO:0000313" key="3">
    <source>
        <dbReference type="EMBL" id="GAA0607636.1"/>
    </source>
</evidence>
<feature type="transmembrane region" description="Helical" evidence="1">
    <location>
        <begin position="437"/>
        <end position="458"/>
    </location>
</feature>